<evidence type="ECO:0000259" key="7">
    <source>
        <dbReference type="PROSITE" id="PS50977"/>
    </source>
</evidence>
<dbReference type="Gene3D" id="1.10.357.10">
    <property type="entry name" value="Tetracycline Repressor, domain 2"/>
    <property type="match status" value="1"/>
</dbReference>
<dbReference type="EMBL" id="JACIIZ010000012">
    <property type="protein sequence ID" value="MBB6253461.1"/>
    <property type="molecule type" value="Genomic_DNA"/>
</dbReference>
<dbReference type="Gene3D" id="1.10.10.60">
    <property type="entry name" value="Homeodomain-like"/>
    <property type="match status" value="1"/>
</dbReference>
<dbReference type="RefSeq" id="WP_184804017.1">
    <property type="nucleotide sequence ID" value="NZ_JACIIZ010000012.1"/>
</dbReference>
<dbReference type="InterPro" id="IPR023772">
    <property type="entry name" value="DNA-bd_HTH_TetR-type_CS"/>
</dbReference>
<organism evidence="8 9">
    <name type="scientific">Nitrospirillum iridis</name>
    <dbReference type="NCBI Taxonomy" id="765888"/>
    <lineage>
        <taxon>Bacteria</taxon>
        <taxon>Pseudomonadati</taxon>
        <taxon>Pseudomonadota</taxon>
        <taxon>Alphaproteobacteria</taxon>
        <taxon>Rhodospirillales</taxon>
        <taxon>Azospirillaceae</taxon>
        <taxon>Nitrospirillum</taxon>
    </lineage>
</organism>
<evidence type="ECO:0000256" key="6">
    <source>
        <dbReference type="PROSITE-ProRule" id="PRU00335"/>
    </source>
</evidence>
<evidence type="ECO:0000313" key="8">
    <source>
        <dbReference type="EMBL" id="MBB6253461.1"/>
    </source>
</evidence>
<dbReference type="GO" id="GO:0003700">
    <property type="term" value="F:DNA-binding transcription factor activity"/>
    <property type="evidence" value="ECO:0007669"/>
    <property type="project" value="TreeGrafter"/>
</dbReference>
<dbReference type="Pfam" id="PF02909">
    <property type="entry name" value="TetR_C_1"/>
    <property type="match status" value="1"/>
</dbReference>
<dbReference type="PROSITE" id="PS01081">
    <property type="entry name" value="HTH_TETR_1"/>
    <property type="match status" value="1"/>
</dbReference>
<keyword evidence="4 6" id="KW-0238">DNA-binding</keyword>
<feature type="DNA-binding region" description="H-T-H motif" evidence="6">
    <location>
        <begin position="29"/>
        <end position="48"/>
    </location>
</feature>
<evidence type="ECO:0000256" key="2">
    <source>
        <dbReference type="ARBA" id="ARBA00022491"/>
    </source>
</evidence>
<dbReference type="Proteomes" id="UP000539175">
    <property type="component" value="Unassembled WGS sequence"/>
</dbReference>
<dbReference type="InterPro" id="IPR001647">
    <property type="entry name" value="HTH_TetR"/>
</dbReference>
<dbReference type="GO" id="GO:0045892">
    <property type="term" value="P:negative regulation of DNA-templated transcription"/>
    <property type="evidence" value="ECO:0007669"/>
    <property type="project" value="InterPro"/>
</dbReference>
<dbReference type="InterPro" id="IPR003012">
    <property type="entry name" value="Tet_transcr_reg_TetR"/>
</dbReference>
<feature type="domain" description="HTH tetR-type" evidence="7">
    <location>
        <begin position="6"/>
        <end position="66"/>
    </location>
</feature>
<gene>
    <name evidence="8" type="ORF">FHS74_004030</name>
</gene>
<dbReference type="PRINTS" id="PR00400">
    <property type="entry name" value="TETREPRESSOR"/>
</dbReference>
<dbReference type="InterPro" id="IPR036271">
    <property type="entry name" value="Tet_transcr_reg_TetR-rel_C_sf"/>
</dbReference>
<dbReference type="PANTHER" id="PTHR30055">
    <property type="entry name" value="HTH-TYPE TRANSCRIPTIONAL REGULATOR RUTR"/>
    <property type="match status" value="1"/>
</dbReference>
<dbReference type="SUPFAM" id="SSF46689">
    <property type="entry name" value="Homeodomain-like"/>
    <property type="match status" value="1"/>
</dbReference>
<proteinExistence type="predicted"/>
<protein>
    <submittedName>
        <fullName evidence="8">TetR/AcrR family tetracycline transcriptional repressor</fullName>
    </submittedName>
</protein>
<evidence type="ECO:0000313" key="9">
    <source>
        <dbReference type="Proteomes" id="UP000539175"/>
    </source>
</evidence>
<evidence type="ECO:0000256" key="4">
    <source>
        <dbReference type="ARBA" id="ARBA00023125"/>
    </source>
</evidence>
<reference evidence="8 9" key="1">
    <citation type="submission" date="2020-08" db="EMBL/GenBank/DDBJ databases">
        <title>Genomic Encyclopedia of Type Strains, Phase IV (KMG-IV): sequencing the most valuable type-strain genomes for metagenomic binning, comparative biology and taxonomic classification.</title>
        <authorList>
            <person name="Goeker M."/>
        </authorList>
    </citation>
    <scope>NUCLEOTIDE SEQUENCE [LARGE SCALE GENOMIC DNA]</scope>
    <source>
        <strain evidence="8 9">DSM 22198</strain>
    </source>
</reference>
<evidence type="ECO:0000256" key="3">
    <source>
        <dbReference type="ARBA" id="ARBA00023015"/>
    </source>
</evidence>
<comment type="function">
    <text evidence="1">TetR is the repressor of the tetracycline resistance element; its N-terminal region forms a helix-turn-helix structure and binds DNA. Binding of tetracycline to TetR reduces the repressor affinity for the tetracycline resistance gene (tetA) promoter operator sites.</text>
</comment>
<dbReference type="GO" id="GO:0000976">
    <property type="term" value="F:transcription cis-regulatory region binding"/>
    <property type="evidence" value="ECO:0007669"/>
    <property type="project" value="TreeGrafter"/>
</dbReference>
<accession>A0A7X0B2Z4</accession>
<comment type="caution">
    <text evidence="8">The sequence shown here is derived from an EMBL/GenBank/DDBJ whole genome shotgun (WGS) entry which is preliminary data.</text>
</comment>
<sequence length="215" mass="23128">MRPEGKLTRDTVVHAALDLLNEVGMDGLSTRLLAARLGVQSPTLYWHFRNKRALLDAMAVAMLAKHEHVTPPQDETDWRGWLTANVRSLRRALLAYRDGARVHAGTGPSQEQVPLAEAQLRLLCGHGFAPADALCILIALSRFVVGWVLEEQARATDAPERAGEAMPPMGAEVGAEAPLMTAAMADILGDSPDAAFDRALGHFIAGLTPAAQAKR</sequence>
<dbReference type="PANTHER" id="PTHR30055:SF151">
    <property type="entry name" value="TRANSCRIPTIONAL REGULATORY PROTEIN"/>
    <property type="match status" value="1"/>
</dbReference>
<evidence type="ECO:0000256" key="5">
    <source>
        <dbReference type="ARBA" id="ARBA00023163"/>
    </source>
</evidence>
<dbReference type="PROSITE" id="PS50977">
    <property type="entry name" value="HTH_TETR_2"/>
    <property type="match status" value="1"/>
</dbReference>
<dbReference type="GO" id="GO:0046677">
    <property type="term" value="P:response to antibiotic"/>
    <property type="evidence" value="ECO:0007669"/>
    <property type="project" value="InterPro"/>
</dbReference>
<keyword evidence="3" id="KW-0805">Transcription regulation</keyword>
<dbReference type="AlphaFoldDB" id="A0A7X0B2Z4"/>
<name>A0A7X0B2Z4_9PROT</name>
<dbReference type="PRINTS" id="PR00455">
    <property type="entry name" value="HTHTETR"/>
</dbReference>
<dbReference type="Pfam" id="PF00440">
    <property type="entry name" value="TetR_N"/>
    <property type="match status" value="1"/>
</dbReference>
<dbReference type="InterPro" id="IPR009057">
    <property type="entry name" value="Homeodomain-like_sf"/>
</dbReference>
<keyword evidence="9" id="KW-1185">Reference proteome</keyword>
<dbReference type="SUPFAM" id="SSF48498">
    <property type="entry name" value="Tetracyclin repressor-like, C-terminal domain"/>
    <property type="match status" value="1"/>
</dbReference>
<keyword evidence="2" id="KW-0678">Repressor</keyword>
<dbReference type="InterPro" id="IPR050109">
    <property type="entry name" value="HTH-type_TetR-like_transc_reg"/>
</dbReference>
<keyword evidence="5" id="KW-0804">Transcription</keyword>
<evidence type="ECO:0000256" key="1">
    <source>
        <dbReference type="ARBA" id="ARBA00002856"/>
    </source>
</evidence>
<dbReference type="InterPro" id="IPR004111">
    <property type="entry name" value="Repressor_TetR_C"/>
</dbReference>